<accession>A0A376EBB1</accession>
<sequence length="312" mass="34901">MNVHHHLFNYHLSIISMKDKKRAMGRGLGAILSAESKASVNSATDEGADKFVGNIVEVALEDIYPNPTQPRTYFDEKALNELALSIKNLGVIQPVTLRKDGEKFEIISGERRYRASKIAGLSTIPAYIRLVNDQELLEMALVENIQREDLDAIEIALTYQRLLDEIGLTQENLSQRVGKDRSTITNSIRLLRLNPDIQNAIRSGEISAGHGRAIISLESEEHQQILFDLIIKEKLNVRQAEQAATALKNPKSPAAKKINAELSNNFKRAQKTIADILDVKVEIKTSGNGKKGKIVLDFKNEEELEYILSHIK</sequence>
<dbReference type="Pfam" id="PF17762">
    <property type="entry name" value="HTH_ParB"/>
    <property type="match status" value="1"/>
</dbReference>
<dbReference type="InterPro" id="IPR003115">
    <property type="entry name" value="ParB_N"/>
</dbReference>
<evidence type="ECO:0000259" key="4">
    <source>
        <dbReference type="SMART" id="SM00470"/>
    </source>
</evidence>
<dbReference type="Pfam" id="PF23552">
    <property type="entry name" value="ParB_C"/>
    <property type="match status" value="1"/>
</dbReference>
<dbReference type="PANTHER" id="PTHR33375:SF1">
    <property type="entry name" value="CHROMOSOME-PARTITIONING PROTEIN PARB-RELATED"/>
    <property type="match status" value="1"/>
</dbReference>
<name>A0A1M7LNY6_CHRCU</name>
<reference evidence="5 6" key="1">
    <citation type="submission" date="2018-06" db="EMBL/GenBank/DDBJ databases">
        <authorList>
            <consortium name="Pathogen Informatics"/>
            <person name="Doyle S."/>
        </authorList>
    </citation>
    <scope>NUCLEOTIDE SEQUENCE [LARGE SCALE GENOMIC DNA]</scope>
    <source>
        <strain evidence="5 6">NCTC13533</strain>
    </source>
</reference>
<dbReference type="Gene3D" id="1.10.10.2830">
    <property type="match status" value="1"/>
</dbReference>
<dbReference type="GO" id="GO:0005694">
    <property type="term" value="C:chromosome"/>
    <property type="evidence" value="ECO:0007669"/>
    <property type="project" value="TreeGrafter"/>
</dbReference>
<dbReference type="AlphaFoldDB" id="A0A1M7LNY6"/>
<dbReference type="SMART" id="SM00470">
    <property type="entry name" value="ParB"/>
    <property type="match status" value="1"/>
</dbReference>
<dbReference type="STRING" id="297244.SAMN05421639_102610"/>
<evidence type="ECO:0000256" key="2">
    <source>
        <dbReference type="ARBA" id="ARBA00022829"/>
    </source>
</evidence>
<proteinExistence type="inferred from homology"/>
<keyword evidence="3" id="KW-0238">DNA-binding</keyword>
<dbReference type="Gene3D" id="3.90.1530.30">
    <property type="match status" value="1"/>
</dbReference>
<dbReference type="SUPFAM" id="SSF110849">
    <property type="entry name" value="ParB/Sulfiredoxin"/>
    <property type="match status" value="1"/>
</dbReference>
<dbReference type="InterPro" id="IPR050336">
    <property type="entry name" value="Chromosome_partition/occlusion"/>
</dbReference>
<dbReference type="PANTHER" id="PTHR33375">
    <property type="entry name" value="CHROMOSOME-PARTITIONING PROTEIN PARB-RELATED"/>
    <property type="match status" value="1"/>
</dbReference>
<dbReference type="InterPro" id="IPR057240">
    <property type="entry name" value="ParB_dimer_C"/>
</dbReference>
<gene>
    <name evidence="5" type="primary">parB</name>
    <name evidence="5" type="ORF">NCTC13533_03833</name>
</gene>
<dbReference type="InterPro" id="IPR036086">
    <property type="entry name" value="ParB/Sulfiredoxin_sf"/>
</dbReference>
<dbReference type="GO" id="GO:0003677">
    <property type="term" value="F:DNA binding"/>
    <property type="evidence" value="ECO:0007669"/>
    <property type="project" value="UniProtKB-KW"/>
</dbReference>
<dbReference type="InterPro" id="IPR041468">
    <property type="entry name" value="HTH_ParB/Spo0J"/>
</dbReference>
<dbReference type="Pfam" id="PF02195">
    <property type="entry name" value="ParB_N"/>
    <property type="match status" value="1"/>
</dbReference>
<evidence type="ECO:0000256" key="1">
    <source>
        <dbReference type="ARBA" id="ARBA00006295"/>
    </source>
</evidence>
<organism evidence="5 6">
    <name type="scientific">Chryseobacterium carnipullorum</name>
    <dbReference type="NCBI Taxonomy" id="1124835"/>
    <lineage>
        <taxon>Bacteria</taxon>
        <taxon>Pseudomonadati</taxon>
        <taxon>Bacteroidota</taxon>
        <taxon>Flavobacteriia</taxon>
        <taxon>Flavobacteriales</taxon>
        <taxon>Weeksellaceae</taxon>
        <taxon>Chryseobacterium group</taxon>
        <taxon>Chryseobacterium</taxon>
    </lineage>
</organism>
<dbReference type="SUPFAM" id="SSF109709">
    <property type="entry name" value="KorB DNA-binding domain-like"/>
    <property type="match status" value="1"/>
</dbReference>
<keyword evidence="2" id="KW-0159">Chromosome partition</keyword>
<evidence type="ECO:0000313" key="5">
    <source>
        <dbReference type="EMBL" id="STD05454.1"/>
    </source>
</evidence>
<protein>
    <submittedName>
        <fullName evidence="5">Probable chromosome-partitioning protein parB</fullName>
    </submittedName>
</protein>
<dbReference type="InterPro" id="IPR004437">
    <property type="entry name" value="ParB/RepB/Spo0J"/>
</dbReference>
<dbReference type="FunFam" id="1.10.10.2830:FF:000001">
    <property type="entry name" value="Chromosome partitioning protein ParB"/>
    <property type="match status" value="1"/>
</dbReference>
<evidence type="ECO:0000256" key="3">
    <source>
        <dbReference type="ARBA" id="ARBA00023125"/>
    </source>
</evidence>
<feature type="domain" description="ParB-like N-terminal" evidence="4">
    <location>
        <begin position="56"/>
        <end position="145"/>
    </location>
</feature>
<dbReference type="FunFam" id="3.90.1530.30:FF:000001">
    <property type="entry name" value="Chromosome partitioning protein ParB"/>
    <property type="match status" value="1"/>
</dbReference>
<dbReference type="EMBL" id="UFVQ01000003">
    <property type="protein sequence ID" value="STD05454.1"/>
    <property type="molecule type" value="Genomic_DNA"/>
</dbReference>
<accession>A0A1M7LNY6</accession>
<comment type="similarity">
    <text evidence="1">Belongs to the ParB family.</text>
</comment>
<dbReference type="Proteomes" id="UP000255224">
    <property type="component" value="Unassembled WGS sequence"/>
</dbReference>
<dbReference type="NCBIfam" id="TIGR00180">
    <property type="entry name" value="parB_part"/>
    <property type="match status" value="1"/>
</dbReference>
<dbReference type="GO" id="GO:0007059">
    <property type="term" value="P:chromosome segregation"/>
    <property type="evidence" value="ECO:0007669"/>
    <property type="project" value="UniProtKB-KW"/>
</dbReference>
<evidence type="ECO:0000313" key="6">
    <source>
        <dbReference type="Proteomes" id="UP000255224"/>
    </source>
</evidence>
<dbReference type="CDD" id="cd16393">
    <property type="entry name" value="SPO0J_N"/>
    <property type="match status" value="1"/>
</dbReference>